<dbReference type="RefSeq" id="WP_354698765.1">
    <property type="nucleotide sequence ID" value="NZ_CP114014.1"/>
</dbReference>
<keyword evidence="1 6" id="KW-0963">Cytoplasm</keyword>
<reference evidence="9" key="1">
    <citation type="submission" date="2022-12" db="EMBL/GenBank/DDBJ databases">
        <title>Paraconexibacter alkalitolerans sp. nov. and Baekduia alba sp. nov., isolated from soil and emended description of the genera Paraconexibacter (Chun et al., 2020) and Baekduia (An et al., 2020).</title>
        <authorList>
            <person name="Vieira S."/>
            <person name="Huber K.J."/>
            <person name="Geppert A."/>
            <person name="Wolf J."/>
            <person name="Neumann-Schaal M."/>
            <person name="Muesken M."/>
            <person name="Overmann J."/>
        </authorList>
    </citation>
    <scope>NUCLEOTIDE SEQUENCE</scope>
    <source>
        <strain evidence="9">AEG42_29</strain>
    </source>
</reference>
<dbReference type="PANTHER" id="PTHR42971">
    <property type="entry name" value="TRNA (CYTIDINE(34)-2'-O)-METHYLTRANSFERASE"/>
    <property type="match status" value="1"/>
</dbReference>
<dbReference type="Pfam" id="PF00588">
    <property type="entry name" value="SpoU_methylase"/>
    <property type="match status" value="1"/>
</dbReference>
<sequence length="164" mass="17345">MIRILFYEPRIPGNTGNAIRLAAATGAELHLVEPLGFDLTDANLRRAGLDYHDLASLTVHPDLPAAWSALLPARVFAFTTHATRSYVDVAYARGDVLLFGPEPSGLPDAVLSDGAVTDRLRIPMLEGRRSLNLSNSVAIAAYEAWRQLGFAGAGPGAVSPGAAP</sequence>
<dbReference type="PANTHER" id="PTHR42971:SF1">
    <property type="entry name" value="TRNA (CYTIDINE(34)-2'-O)-METHYLTRANSFERASE"/>
    <property type="match status" value="1"/>
</dbReference>
<comment type="catalytic activity">
    <reaction evidence="6">
        <text>5-carboxymethylaminomethyluridine(34) in tRNA(Leu) + S-adenosyl-L-methionine = 5-carboxymethylaminomethyl-2'-O-methyluridine(34) in tRNA(Leu) + S-adenosyl-L-homocysteine + H(+)</text>
        <dbReference type="Rhea" id="RHEA:43088"/>
        <dbReference type="Rhea" id="RHEA-COMP:10333"/>
        <dbReference type="Rhea" id="RHEA-COMP:10334"/>
        <dbReference type="ChEBI" id="CHEBI:15378"/>
        <dbReference type="ChEBI" id="CHEBI:57856"/>
        <dbReference type="ChEBI" id="CHEBI:59789"/>
        <dbReference type="ChEBI" id="CHEBI:74508"/>
        <dbReference type="ChEBI" id="CHEBI:74511"/>
        <dbReference type="EC" id="2.1.1.207"/>
    </reaction>
</comment>
<comment type="caution">
    <text evidence="6">Lacks conserved residue(s) required for the propagation of feature annotation.</text>
</comment>
<dbReference type="GO" id="GO:0005737">
    <property type="term" value="C:cytoplasm"/>
    <property type="evidence" value="ECO:0007669"/>
    <property type="project" value="UniProtKB-SubCell"/>
</dbReference>
<dbReference type="EC" id="2.1.1.207" evidence="6"/>
<proteinExistence type="inferred from homology"/>
<evidence type="ECO:0000256" key="4">
    <source>
        <dbReference type="ARBA" id="ARBA00022691"/>
    </source>
</evidence>
<evidence type="ECO:0000256" key="5">
    <source>
        <dbReference type="ARBA" id="ARBA00022694"/>
    </source>
</evidence>
<evidence type="ECO:0000256" key="6">
    <source>
        <dbReference type="HAMAP-Rule" id="MF_01885"/>
    </source>
</evidence>
<keyword evidence="2 6" id="KW-0489">Methyltransferase</keyword>
<dbReference type="FunFam" id="3.40.1280.10:FF:000002">
    <property type="entry name" value="Peptidylprolyl isomerase"/>
    <property type="match status" value="1"/>
</dbReference>
<dbReference type="AlphaFoldDB" id="A0AAU7B0Y6"/>
<dbReference type="GO" id="GO:0003723">
    <property type="term" value="F:RNA binding"/>
    <property type="evidence" value="ECO:0007669"/>
    <property type="project" value="InterPro"/>
</dbReference>
<evidence type="ECO:0000313" key="9">
    <source>
        <dbReference type="EMBL" id="XAY07573.1"/>
    </source>
</evidence>
<dbReference type="EMBL" id="CP114014">
    <property type="protein sequence ID" value="XAY07573.1"/>
    <property type="molecule type" value="Genomic_DNA"/>
</dbReference>
<feature type="binding site" evidence="6 7">
    <location>
        <position position="130"/>
    </location>
    <ligand>
        <name>S-adenosyl-L-methionine</name>
        <dbReference type="ChEBI" id="CHEBI:59789"/>
    </ligand>
</feature>
<feature type="binding site" evidence="6 7">
    <location>
        <position position="100"/>
    </location>
    <ligand>
        <name>S-adenosyl-L-methionine</name>
        <dbReference type="ChEBI" id="CHEBI:59789"/>
    </ligand>
</feature>
<comment type="subcellular location">
    <subcellularLocation>
        <location evidence="6">Cytoplasm</location>
    </subcellularLocation>
</comment>
<evidence type="ECO:0000256" key="1">
    <source>
        <dbReference type="ARBA" id="ARBA00022490"/>
    </source>
</evidence>
<protein>
    <recommendedName>
        <fullName evidence="6">Putative tRNA (cytidine(34)-2'-O)-methyltransferase</fullName>
        <ecNumber evidence="6">2.1.1.207</ecNumber>
    </recommendedName>
    <alternativeName>
        <fullName evidence="6">tRNA (cytidine/uridine-2'-O-)-methyltransferase</fullName>
    </alternativeName>
</protein>
<evidence type="ECO:0000256" key="7">
    <source>
        <dbReference type="PIRSR" id="PIRSR029256-1"/>
    </source>
</evidence>
<feature type="domain" description="tRNA/rRNA methyltransferase SpoU type" evidence="8">
    <location>
        <begin position="2"/>
        <end position="142"/>
    </location>
</feature>
<dbReference type="HAMAP" id="MF_01885">
    <property type="entry name" value="tRNA_methyltr_TrmL"/>
    <property type="match status" value="1"/>
</dbReference>
<evidence type="ECO:0000256" key="2">
    <source>
        <dbReference type="ARBA" id="ARBA00022603"/>
    </source>
</evidence>
<dbReference type="GO" id="GO:0008757">
    <property type="term" value="F:S-adenosylmethionine-dependent methyltransferase activity"/>
    <property type="evidence" value="ECO:0007669"/>
    <property type="project" value="UniProtKB-UniRule"/>
</dbReference>
<comment type="function">
    <text evidence="6">Could methylate the ribose at the nucleotide 34 wobble position in tRNA.</text>
</comment>
<keyword evidence="4 6" id="KW-0949">S-adenosyl-L-methionine</keyword>
<dbReference type="SUPFAM" id="SSF75217">
    <property type="entry name" value="alpha/beta knot"/>
    <property type="match status" value="1"/>
</dbReference>
<dbReference type="GO" id="GO:0042802">
    <property type="term" value="F:identical protein binding"/>
    <property type="evidence" value="ECO:0007669"/>
    <property type="project" value="UniProtKB-ARBA"/>
</dbReference>
<evidence type="ECO:0000259" key="8">
    <source>
        <dbReference type="Pfam" id="PF00588"/>
    </source>
</evidence>
<dbReference type="PIRSF" id="PIRSF029256">
    <property type="entry name" value="SpoU_TrmH_prd"/>
    <property type="match status" value="1"/>
</dbReference>
<feature type="binding site" evidence="6 7">
    <location>
        <position position="122"/>
    </location>
    <ligand>
        <name>S-adenosyl-L-methionine</name>
        <dbReference type="ChEBI" id="CHEBI:59789"/>
    </ligand>
</feature>
<accession>A0AAU7B0Y6</accession>
<keyword evidence="5 6" id="KW-0819">tRNA processing</keyword>
<organism evidence="9">
    <name type="scientific">Paraconexibacter sp. AEG42_29</name>
    <dbReference type="NCBI Taxonomy" id="2997339"/>
    <lineage>
        <taxon>Bacteria</taxon>
        <taxon>Bacillati</taxon>
        <taxon>Actinomycetota</taxon>
        <taxon>Thermoleophilia</taxon>
        <taxon>Solirubrobacterales</taxon>
        <taxon>Paraconexibacteraceae</taxon>
        <taxon>Paraconexibacter</taxon>
    </lineage>
</organism>
<dbReference type="GO" id="GO:0002130">
    <property type="term" value="P:wobble position ribose methylation"/>
    <property type="evidence" value="ECO:0007669"/>
    <property type="project" value="TreeGrafter"/>
</dbReference>
<comment type="similarity">
    <text evidence="6">Belongs to the class IV-like SAM-binding methyltransferase superfamily. RNA methyltransferase TrmH family. TrmL subfamily.</text>
</comment>
<dbReference type="InterPro" id="IPR001537">
    <property type="entry name" value="SpoU_MeTrfase"/>
</dbReference>
<comment type="catalytic activity">
    <reaction evidence="6">
        <text>cytidine(34) in tRNA + S-adenosyl-L-methionine = 2'-O-methylcytidine(34) in tRNA + S-adenosyl-L-homocysteine + H(+)</text>
        <dbReference type="Rhea" id="RHEA:43084"/>
        <dbReference type="Rhea" id="RHEA-COMP:10331"/>
        <dbReference type="Rhea" id="RHEA-COMP:10332"/>
        <dbReference type="ChEBI" id="CHEBI:15378"/>
        <dbReference type="ChEBI" id="CHEBI:57856"/>
        <dbReference type="ChEBI" id="CHEBI:59789"/>
        <dbReference type="ChEBI" id="CHEBI:74495"/>
        <dbReference type="ChEBI" id="CHEBI:82748"/>
        <dbReference type="EC" id="2.1.1.207"/>
    </reaction>
</comment>
<dbReference type="InterPro" id="IPR029026">
    <property type="entry name" value="tRNA_m1G_MTases_N"/>
</dbReference>
<dbReference type="Gene3D" id="3.40.1280.10">
    <property type="match status" value="1"/>
</dbReference>
<dbReference type="InterPro" id="IPR016914">
    <property type="entry name" value="TrmL"/>
</dbReference>
<name>A0AAU7B0Y6_9ACTN</name>
<gene>
    <name evidence="9" type="primary">trmL</name>
    <name evidence="9" type="ORF">DSM112329_04458</name>
</gene>
<keyword evidence="3 6" id="KW-0808">Transferase</keyword>
<dbReference type="CDD" id="cd18094">
    <property type="entry name" value="SpoU-like_TrmL"/>
    <property type="match status" value="1"/>
</dbReference>
<dbReference type="GO" id="GO:0008175">
    <property type="term" value="F:tRNA methyltransferase activity"/>
    <property type="evidence" value="ECO:0007669"/>
    <property type="project" value="UniProtKB-UniRule"/>
</dbReference>
<dbReference type="KEGG" id="parq:DSM112329_04458"/>
<dbReference type="InterPro" id="IPR029028">
    <property type="entry name" value="Alpha/beta_knot_MTases"/>
</dbReference>
<evidence type="ECO:0000256" key="3">
    <source>
        <dbReference type="ARBA" id="ARBA00022679"/>
    </source>
</evidence>